<feature type="transmembrane region" description="Helical" evidence="1">
    <location>
        <begin position="216"/>
        <end position="238"/>
    </location>
</feature>
<evidence type="ECO:0000256" key="1">
    <source>
        <dbReference type="SAM" id="Phobius"/>
    </source>
</evidence>
<dbReference type="EMBL" id="NFSB01000048">
    <property type="protein sequence ID" value="OUM38252.1"/>
    <property type="molecule type" value="Genomic_DNA"/>
</dbReference>
<keyword evidence="1" id="KW-0812">Transmembrane</keyword>
<name>A0A1Y3LSG0_PSEPU</name>
<keyword evidence="1" id="KW-1133">Transmembrane helix</keyword>
<accession>A0A1Y3LSG0</accession>
<dbReference type="InterPro" id="IPR022266">
    <property type="entry name" value="DtrJ-like"/>
</dbReference>
<feature type="transmembrane region" description="Helical" evidence="1">
    <location>
        <begin position="28"/>
        <end position="51"/>
    </location>
</feature>
<sequence>MPPPPASPPPPQRSPGLIIGMLELCLRLLGLLFASLIFSIVLEFVGMLWFWPEQGWHHSHAMWLNELGWLSNHFKNSLLVQEPAQATANVLERLNDWIVVRSGWAHSDTQLKLLSREASMQGQFAQAYVLVQDYLLAALFTVFTFVVRLAVLTLASPLFLLAVITGAVDGLMRRDLRKFGAGRESSFVYHRAKRTLLPLLVSPWVIYLSLPLSVNPIWVLLPCAALLGWMLAITAATFKKYL</sequence>
<evidence type="ECO:0000313" key="2">
    <source>
        <dbReference type="EMBL" id="OUM38252.1"/>
    </source>
</evidence>
<keyword evidence="1" id="KW-0472">Membrane</keyword>
<organism evidence="2 3">
    <name type="scientific">Pseudomonas putida</name>
    <name type="common">Arthrobacter siderocapsulatus</name>
    <dbReference type="NCBI Taxonomy" id="303"/>
    <lineage>
        <taxon>Bacteria</taxon>
        <taxon>Pseudomonadati</taxon>
        <taxon>Pseudomonadota</taxon>
        <taxon>Gammaproteobacteria</taxon>
        <taxon>Pseudomonadales</taxon>
        <taxon>Pseudomonadaceae</taxon>
        <taxon>Pseudomonas</taxon>
    </lineage>
</organism>
<dbReference type="NCBIfam" id="TIGR03747">
    <property type="entry name" value="conj_TIGR03747"/>
    <property type="match status" value="1"/>
</dbReference>
<comment type="caution">
    <text evidence="2">The sequence shown here is derived from an EMBL/GenBank/DDBJ whole genome shotgun (WGS) entry which is preliminary data.</text>
</comment>
<evidence type="ECO:0000313" key="3">
    <source>
        <dbReference type="Proteomes" id="UP000196082"/>
    </source>
</evidence>
<dbReference type="Proteomes" id="UP000196082">
    <property type="component" value="Unassembled WGS sequence"/>
</dbReference>
<protein>
    <submittedName>
        <fullName evidence="2">Integrating conjugative element membrane protein</fullName>
    </submittedName>
</protein>
<dbReference type="RefSeq" id="WP_086974453.1">
    <property type="nucleotide sequence ID" value="NZ_NFSB01000048.1"/>
</dbReference>
<feature type="transmembrane region" description="Helical" evidence="1">
    <location>
        <begin position="149"/>
        <end position="171"/>
    </location>
</feature>
<reference evidence="2 3" key="1">
    <citation type="submission" date="2017-05" db="EMBL/GenBank/DDBJ databases">
        <title>Whole genome sequence of Pseudomonas putida isolate 1312 commercialized as a biostimulant.</title>
        <authorList>
            <person name="Crovadore J."/>
            <person name="Blanc P."/>
            <person name="Chablais R."/>
            <person name="Cochard B."/>
            <person name="Grizard D."/>
            <person name="Lefort F."/>
        </authorList>
    </citation>
    <scope>NUCLEOTIDE SEQUENCE [LARGE SCALE GENOMIC DNA]</scope>
    <source>
        <strain evidence="2 3">1312</strain>
    </source>
</reference>
<dbReference type="AlphaFoldDB" id="A0A1Y3LSG0"/>
<gene>
    <name evidence="2" type="ORF">B8W72_02300</name>
</gene>
<proteinExistence type="predicted"/>
<dbReference type="Pfam" id="PF14348">
    <property type="entry name" value="DtrJ-like"/>
    <property type="match status" value="1"/>
</dbReference>